<evidence type="ECO:0000313" key="2">
    <source>
        <dbReference type="Proteomes" id="UP001227268"/>
    </source>
</evidence>
<protein>
    <submittedName>
        <fullName evidence="1">Uncharacterized protein</fullName>
    </submittedName>
</protein>
<comment type="caution">
    <text evidence="1">The sequence shown here is derived from an EMBL/GenBank/DDBJ whole genome shotgun (WGS) entry which is preliminary data.</text>
</comment>
<reference evidence="1" key="1">
    <citation type="submission" date="2023-04" db="EMBL/GenBank/DDBJ databases">
        <title>Draft Genome sequencing of Naganishia species isolated from polar environments using Oxford Nanopore Technology.</title>
        <authorList>
            <person name="Leo P."/>
            <person name="Venkateswaran K."/>
        </authorList>
    </citation>
    <scope>NUCLEOTIDE SEQUENCE</scope>
    <source>
        <strain evidence="1">MNA-CCFEE 5423</strain>
    </source>
</reference>
<organism evidence="1 2">
    <name type="scientific">Naganishia friedmannii</name>
    <dbReference type="NCBI Taxonomy" id="89922"/>
    <lineage>
        <taxon>Eukaryota</taxon>
        <taxon>Fungi</taxon>
        <taxon>Dikarya</taxon>
        <taxon>Basidiomycota</taxon>
        <taxon>Agaricomycotina</taxon>
        <taxon>Tremellomycetes</taxon>
        <taxon>Filobasidiales</taxon>
        <taxon>Filobasidiaceae</taxon>
        <taxon>Naganishia</taxon>
    </lineage>
</organism>
<name>A0ACC2V6J9_9TREE</name>
<evidence type="ECO:0000313" key="1">
    <source>
        <dbReference type="EMBL" id="KAJ9094486.1"/>
    </source>
</evidence>
<dbReference type="EMBL" id="JASBWT010000025">
    <property type="protein sequence ID" value="KAJ9094486.1"/>
    <property type="molecule type" value="Genomic_DNA"/>
</dbReference>
<proteinExistence type="predicted"/>
<accession>A0ACC2V6J9</accession>
<keyword evidence="2" id="KW-1185">Reference proteome</keyword>
<dbReference type="Proteomes" id="UP001227268">
    <property type="component" value="Unassembled WGS sequence"/>
</dbReference>
<sequence>MKLSTITPLLLVPLAARALPTSKWGKSSNDIPELSVAEWEAIHNPSSAASYAYSKAAEWLSGQEQDDVTDDSELTIWQLLNKDQDKYSKVTKLISLIPKAKEVLDDRDGSITFFAPENSGIPDPHHHHHHGDDDESLANLAQNPTIDSLYAHHVNTFESHHDNDDDDEKKRRRKEIFKFIVGEVLKYHGLPEALTASELASNNSVATALIPKFGANDGQPLRLRVEKQLVPPSLKLNFYSTVTKSDIKAKNGYIHSVAKPLLPPPSVLDAAFLFPSKFSTFTSAIQKVGGEGAVMWQYNKGESDKAKHPVFVGAPAVTAFVPTNEAFGKLPEKLVMFLFSPFGTQCLRAVLQYHILPSSVLFTEHLHKVGSHHKEKRGWIADEVKEMMDNDPSYHVEVDLPTLFNNTKLHIVVDKSRVVPVPGAIKTKLTVNDIEASTYDIPALNGAVHVLPEVLKPHYKHPHKITGELVEGGWENWEDWLVEWAESV</sequence>
<gene>
    <name evidence="1" type="ORF">QFC21_006025</name>
</gene>